<keyword evidence="2" id="KW-1185">Reference proteome</keyword>
<dbReference type="Proteomes" id="UP000020681">
    <property type="component" value="Unassembled WGS sequence"/>
</dbReference>
<reference evidence="1 2" key="1">
    <citation type="submission" date="2014-01" db="EMBL/GenBank/DDBJ databases">
        <authorList>
            <person name="Dobos K."/>
            <person name="Lenaerts A."/>
            <person name="Ordway D."/>
            <person name="DeGroote M.A."/>
            <person name="Parker T."/>
            <person name="Sizemore C."/>
            <person name="Tallon L.J."/>
            <person name="Sadzewicz L.K."/>
            <person name="Sengamalay N."/>
            <person name="Fraser C.M."/>
            <person name="Hine E."/>
            <person name="Shefchek K.A."/>
            <person name="Das S.P."/>
            <person name="Tettelin H."/>
        </authorList>
    </citation>
    <scope>NUCLEOTIDE SEQUENCE [LARGE SCALE GENOMIC DNA]</scope>
    <source>
        <strain evidence="1 2">Harvey</strain>
    </source>
</reference>
<dbReference type="EMBL" id="JAOL01000008">
    <property type="protein sequence ID" value="EUA94229.1"/>
    <property type="molecule type" value="Genomic_DNA"/>
</dbReference>
<accession>A0ABN0RAQ1</accession>
<sequence length="39" mass="4352">MTLTQAIVYPALRTSICVRRSNVPSMFPLAGWWGALRST</sequence>
<organism evidence="1 2">
    <name type="scientific">Mycobacterium ulcerans str. Harvey</name>
    <dbReference type="NCBI Taxonomy" id="1299332"/>
    <lineage>
        <taxon>Bacteria</taxon>
        <taxon>Bacillati</taxon>
        <taxon>Actinomycetota</taxon>
        <taxon>Actinomycetes</taxon>
        <taxon>Mycobacteriales</taxon>
        <taxon>Mycobacteriaceae</taxon>
        <taxon>Mycobacterium</taxon>
        <taxon>Mycobacterium ulcerans group</taxon>
    </lineage>
</organism>
<name>A0ABN0RAQ1_MYCUL</name>
<protein>
    <submittedName>
        <fullName evidence="1">Uncharacterized protein</fullName>
    </submittedName>
</protein>
<gene>
    <name evidence="1" type="ORF">I551_8512</name>
</gene>
<evidence type="ECO:0000313" key="1">
    <source>
        <dbReference type="EMBL" id="EUA94229.1"/>
    </source>
</evidence>
<proteinExistence type="predicted"/>
<evidence type="ECO:0000313" key="2">
    <source>
        <dbReference type="Proteomes" id="UP000020681"/>
    </source>
</evidence>
<comment type="caution">
    <text evidence="1">The sequence shown here is derived from an EMBL/GenBank/DDBJ whole genome shotgun (WGS) entry which is preliminary data.</text>
</comment>